<sequence length="204" mass="23632">MATRKITSIAYVRCVWRTTRGVPTAGRAARDSYPQTVWDSHLARPAIGHVRAGRSSHVRRHTRARYRVYGGIDAARFRRAQDGDGLADGRGRTDVVQTAKHRALTRDGVIHRDIRVFNVMLRSPSLEPVLIDFGWVVLRGQRETEHEWMERLRKAEHMGEFRRVLWFARVMTLLHHRVPRKATRFVVTGTSIIRLRLLDRLQNG</sequence>
<evidence type="ECO:0000313" key="2">
    <source>
        <dbReference type="Proteomes" id="UP000077266"/>
    </source>
</evidence>
<keyword evidence="2" id="KW-1185">Reference proteome</keyword>
<dbReference type="SUPFAM" id="SSF56112">
    <property type="entry name" value="Protein kinase-like (PK-like)"/>
    <property type="match status" value="1"/>
</dbReference>
<accession>A0A165KHH3</accession>
<evidence type="ECO:0000313" key="1">
    <source>
        <dbReference type="EMBL" id="KZV96341.1"/>
    </source>
</evidence>
<proteinExistence type="predicted"/>
<name>A0A165KHH3_EXIGL</name>
<dbReference type="Gene3D" id="1.10.510.10">
    <property type="entry name" value="Transferase(Phosphotransferase) domain 1"/>
    <property type="match status" value="1"/>
</dbReference>
<organism evidence="1 2">
    <name type="scientific">Exidia glandulosa HHB12029</name>
    <dbReference type="NCBI Taxonomy" id="1314781"/>
    <lineage>
        <taxon>Eukaryota</taxon>
        <taxon>Fungi</taxon>
        <taxon>Dikarya</taxon>
        <taxon>Basidiomycota</taxon>
        <taxon>Agaricomycotina</taxon>
        <taxon>Agaricomycetes</taxon>
        <taxon>Auriculariales</taxon>
        <taxon>Exidiaceae</taxon>
        <taxon>Exidia</taxon>
    </lineage>
</organism>
<dbReference type="Proteomes" id="UP000077266">
    <property type="component" value="Unassembled WGS sequence"/>
</dbReference>
<dbReference type="EMBL" id="KV425944">
    <property type="protein sequence ID" value="KZV96341.1"/>
    <property type="molecule type" value="Genomic_DNA"/>
</dbReference>
<dbReference type="AlphaFoldDB" id="A0A165KHH3"/>
<dbReference type="InParanoid" id="A0A165KHH3"/>
<dbReference type="OrthoDB" id="2936973at2759"/>
<reference evidence="1 2" key="1">
    <citation type="journal article" date="2016" name="Mol. Biol. Evol.">
        <title>Comparative Genomics of Early-Diverging Mushroom-Forming Fungi Provides Insights into the Origins of Lignocellulose Decay Capabilities.</title>
        <authorList>
            <person name="Nagy L.G."/>
            <person name="Riley R."/>
            <person name="Tritt A."/>
            <person name="Adam C."/>
            <person name="Daum C."/>
            <person name="Floudas D."/>
            <person name="Sun H."/>
            <person name="Yadav J.S."/>
            <person name="Pangilinan J."/>
            <person name="Larsson K.H."/>
            <person name="Matsuura K."/>
            <person name="Barry K."/>
            <person name="Labutti K."/>
            <person name="Kuo R."/>
            <person name="Ohm R.A."/>
            <person name="Bhattacharya S.S."/>
            <person name="Shirouzu T."/>
            <person name="Yoshinaga Y."/>
            <person name="Martin F.M."/>
            <person name="Grigoriev I.V."/>
            <person name="Hibbett D.S."/>
        </authorList>
    </citation>
    <scope>NUCLEOTIDE SEQUENCE [LARGE SCALE GENOMIC DNA]</scope>
    <source>
        <strain evidence="1 2">HHB12029</strain>
    </source>
</reference>
<gene>
    <name evidence="1" type="ORF">EXIGLDRAFT_432164</name>
</gene>
<protein>
    <submittedName>
        <fullName evidence="1">Uncharacterized protein</fullName>
    </submittedName>
</protein>
<dbReference type="InterPro" id="IPR011009">
    <property type="entry name" value="Kinase-like_dom_sf"/>
</dbReference>